<dbReference type="RefSeq" id="WP_354586617.1">
    <property type="nucleotide sequence ID" value="NZ_JBEPNX010000001.1"/>
</dbReference>
<gene>
    <name evidence="1" type="ORF">H5P30_10570</name>
</gene>
<comment type="caution">
    <text evidence="1">The sequence shown here is derived from an EMBL/GenBank/DDBJ whole genome shotgun (WGS) entry which is preliminary data.</text>
</comment>
<organism evidence="1 2">
    <name type="scientific">Puniceicoccus vermicola</name>
    <dbReference type="NCBI Taxonomy" id="388746"/>
    <lineage>
        <taxon>Bacteria</taxon>
        <taxon>Pseudomonadati</taxon>
        <taxon>Verrucomicrobiota</taxon>
        <taxon>Opitutia</taxon>
        <taxon>Puniceicoccales</taxon>
        <taxon>Puniceicoccaceae</taxon>
        <taxon>Puniceicoccus</taxon>
    </lineage>
</organism>
<reference evidence="1 2" key="1">
    <citation type="submission" date="2020-07" db="EMBL/GenBank/DDBJ databases">
        <authorList>
            <person name="Feng X."/>
        </authorList>
    </citation>
    <scope>NUCLEOTIDE SEQUENCE [LARGE SCALE GENOMIC DNA]</scope>
    <source>
        <strain evidence="1 2">JCM14086</strain>
    </source>
</reference>
<protein>
    <submittedName>
        <fullName evidence="1">Uncharacterized protein</fullName>
    </submittedName>
</protein>
<accession>A0A7X1AYB3</accession>
<dbReference type="Proteomes" id="UP000525652">
    <property type="component" value="Unassembled WGS sequence"/>
</dbReference>
<evidence type="ECO:0000313" key="2">
    <source>
        <dbReference type="Proteomes" id="UP000525652"/>
    </source>
</evidence>
<dbReference type="EMBL" id="JACHVA010000082">
    <property type="protein sequence ID" value="MBC2602221.1"/>
    <property type="molecule type" value="Genomic_DNA"/>
</dbReference>
<proteinExistence type="predicted"/>
<sequence length="1067" mass="118154">MIVSLSLMGFILLILISLTAFISVETQHSASVRKTLEARQNAQLSLILAVGNLQKYAGEDQRATARADISPVNSANPFWTGVWNSNDTSQSPAWIVSGNEALSPDDPNYQTPSVALPDPAPPYNTVWLIDQSVNDPSDRVKVSTVELNDANGVPTGKIAYWVGDEGLKAKFNIESEDNTPSSSRTGSPTTLAYQFGINQIDTRFSSLDIEEDSRTGRALSLNELSLLADDSSIARNYRHDLTAYSEGLLTDSRNGGFKKDLTFAFADDGVFNMEFGANPAGADRYFLDLIEPSTGRTGPNWTILKNYYSLYRQVGNTANIDLQVPNPALNTAMRTDYVPYKHGTINDFWHYKYTDTYHRNNPVTPVMSRLQLDFGIKTELHGGAGQYKIEIQVRPMFGIYNPYNVAINDAAYQIHFELNPSFELVVDGTSYTFDFDDQNVLTYGSNYLNFLVETPSGEYIDFQPGETRLFAPLHRKLLKNTSNGVNEDYILRNTYTQNGSLFFTVRDKSGNIIYADPTSVIQIREIDIGEDAFVWLRGGPSRAEAHSIQRIKRLWQDSSLGPKLIDSNNPPAPNTAQDLATGRELASWAFNMQTSKSDYGLRNGIDSNLRTLQGNPDWDGFRSGNGNILMSGFSYQGEQGLLSSPLEPETFNNTRYSGRWGNTIRTEGQGHVVLFDIPREPLLSLGALQHANLSRYNHQPSFIIGNSYANPRIKANDTESIGFGGLSDLDIYDLPYLINEQVWDSYFFSSIDPNLSNGQIENLIANKKYRNKRYAFSENASDLTAIGVFDDAKTDIDDFHALASYMTVNGPFNVNSTSVEAWISVLSSMDNLALPVHEPTTNTTTVTTGNLFFTRLSNPYGLAYKTIDNSGFDNFWRGYQELTTTQITDLATEIVRILKARGSPFGTLADFVNRSLIDLPDTTEDERLSGILQQAIDTTSTNINSNIDPNLTDSVGVTHGSTPFLTTTSGQQASGTPGHLLQGDLLQALGPILTTRSDTFVVRAYGDSRSEVSNDVQSTAYCEAIVQRMSEPVEGDPNSSIDRNDPPGTFGRQFKIVSLRWLSPDEV</sequence>
<dbReference type="AlphaFoldDB" id="A0A7X1AYB3"/>
<evidence type="ECO:0000313" key="1">
    <source>
        <dbReference type="EMBL" id="MBC2602221.1"/>
    </source>
</evidence>
<name>A0A7X1AYB3_9BACT</name>
<keyword evidence="2" id="KW-1185">Reference proteome</keyword>